<accession>B9TAB4</accession>
<proteinExistence type="predicted"/>
<feature type="non-terminal residue" evidence="1">
    <location>
        <position position="1"/>
    </location>
</feature>
<evidence type="ECO:0000313" key="2">
    <source>
        <dbReference type="Proteomes" id="UP000008311"/>
    </source>
</evidence>
<dbReference type="Proteomes" id="UP000008311">
    <property type="component" value="Unassembled WGS sequence"/>
</dbReference>
<evidence type="ECO:0000313" key="1">
    <source>
        <dbReference type="EMBL" id="EEF27200.1"/>
    </source>
</evidence>
<protein>
    <submittedName>
        <fullName evidence="1">Uncharacterized protein</fullName>
    </submittedName>
</protein>
<sequence>PARHAVDLEMNSPAVPSAVVTLGRVMLGPKKSGSFNRVDGILTKEVRDLQNQHLHPVATLSALSMFIFPREGDQRSCSCSRSQPSCSWEGACEGEGPLFVSSNGAQVESAPWFSFIYYYYV</sequence>
<organism evidence="1 2">
    <name type="scientific">Ricinus communis</name>
    <name type="common">Castor bean</name>
    <dbReference type="NCBI Taxonomy" id="3988"/>
    <lineage>
        <taxon>Eukaryota</taxon>
        <taxon>Viridiplantae</taxon>
        <taxon>Streptophyta</taxon>
        <taxon>Embryophyta</taxon>
        <taxon>Tracheophyta</taxon>
        <taxon>Spermatophyta</taxon>
        <taxon>Magnoliopsida</taxon>
        <taxon>eudicotyledons</taxon>
        <taxon>Gunneridae</taxon>
        <taxon>Pentapetalae</taxon>
        <taxon>rosids</taxon>
        <taxon>fabids</taxon>
        <taxon>Malpighiales</taxon>
        <taxon>Euphorbiaceae</taxon>
        <taxon>Acalyphoideae</taxon>
        <taxon>Acalypheae</taxon>
        <taxon>Ricinus</taxon>
    </lineage>
</organism>
<reference evidence="2" key="1">
    <citation type="journal article" date="2010" name="Nat. Biotechnol.">
        <title>Draft genome sequence of the oilseed species Ricinus communis.</title>
        <authorList>
            <person name="Chan A.P."/>
            <person name="Crabtree J."/>
            <person name="Zhao Q."/>
            <person name="Lorenzi H."/>
            <person name="Orvis J."/>
            <person name="Puiu D."/>
            <person name="Melake-Berhan A."/>
            <person name="Jones K.M."/>
            <person name="Redman J."/>
            <person name="Chen G."/>
            <person name="Cahoon E.B."/>
            <person name="Gedil M."/>
            <person name="Stanke M."/>
            <person name="Haas B.J."/>
            <person name="Wortman J.R."/>
            <person name="Fraser-Liggett C.M."/>
            <person name="Ravel J."/>
            <person name="Rabinowicz P.D."/>
        </authorList>
    </citation>
    <scope>NUCLEOTIDE SEQUENCE [LARGE SCALE GENOMIC DNA]</scope>
    <source>
        <strain evidence="2">cv. Hale</strain>
    </source>
</reference>
<dbReference type="AlphaFoldDB" id="B9TAB4"/>
<gene>
    <name evidence="1" type="ORF">RCOM_2030460</name>
</gene>
<name>B9TAB4_RICCO</name>
<dbReference type="EMBL" id="EQ975672">
    <property type="protein sequence ID" value="EEF27200.1"/>
    <property type="molecule type" value="Genomic_DNA"/>
</dbReference>
<dbReference type="InParanoid" id="B9TAB4"/>
<keyword evidence="2" id="KW-1185">Reference proteome</keyword>